<dbReference type="Proteomes" id="UP001201812">
    <property type="component" value="Unassembled WGS sequence"/>
</dbReference>
<comment type="caution">
    <text evidence="1">The sequence shown here is derived from an EMBL/GenBank/DDBJ whole genome shotgun (WGS) entry which is preliminary data.</text>
</comment>
<dbReference type="AlphaFoldDB" id="A0AAD4NA83"/>
<organism evidence="1 2">
    <name type="scientific">Ditylenchus destructor</name>
    <dbReference type="NCBI Taxonomy" id="166010"/>
    <lineage>
        <taxon>Eukaryota</taxon>
        <taxon>Metazoa</taxon>
        <taxon>Ecdysozoa</taxon>
        <taxon>Nematoda</taxon>
        <taxon>Chromadorea</taxon>
        <taxon>Rhabditida</taxon>
        <taxon>Tylenchina</taxon>
        <taxon>Tylenchomorpha</taxon>
        <taxon>Sphaerularioidea</taxon>
        <taxon>Anguinidae</taxon>
        <taxon>Anguininae</taxon>
        <taxon>Ditylenchus</taxon>
    </lineage>
</organism>
<accession>A0AAD4NA83</accession>
<protein>
    <submittedName>
        <fullName evidence="1">Uncharacterized protein</fullName>
    </submittedName>
</protein>
<reference evidence="1" key="1">
    <citation type="submission" date="2022-01" db="EMBL/GenBank/DDBJ databases">
        <title>Genome Sequence Resource for Two Populations of Ditylenchus destructor, the Migratory Endoparasitic Phytonematode.</title>
        <authorList>
            <person name="Zhang H."/>
            <person name="Lin R."/>
            <person name="Xie B."/>
        </authorList>
    </citation>
    <scope>NUCLEOTIDE SEQUENCE</scope>
    <source>
        <strain evidence="1">BazhouSP</strain>
    </source>
</reference>
<name>A0AAD4NA83_9BILA</name>
<sequence length="94" mass="10166">MSKSLVFSGNSIAEVLWSGRLRIITTSPHQRKQRLPSRICLCLYVDCGGGLGLIRDTTLGNVHFNGILVLSAVAASPFNLLKRCNRGLELNLGG</sequence>
<evidence type="ECO:0000313" key="1">
    <source>
        <dbReference type="EMBL" id="KAI1717188.1"/>
    </source>
</evidence>
<proteinExistence type="predicted"/>
<keyword evidence="2" id="KW-1185">Reference proteome</keyword>
<evidence type="ECO:0000313" key="2">
    <source>
        <dbReference type="Proteomes" id="UP001201812"/>
    </source>
</evidence>
<dbReference type="EMBL" id="JAKKPZ010000009">
    <property type="protein sequence ID" value="KAI1717188.1"/>
    <property type="molecule type" value="Genomic_DNA"/>
</dbReference>
<gene>
    <name evidence="1" type="ORF">DdX_06921</name>
</gene>